<dbReference type="EMBL" id="JAGPXC010000002">
    <property type="protein sequence ID" value="KAH6656843.1"/>
    <property type="molecule type" value="Genomic_DNA"/>
</dbReference>
<keyword evidence="1" id="KW-0812">Transmembrane</keyword>
<evidence type="ECO:0000313" key="3">
    <source>
        <dbReference type="Proteomes" id="UP000758603"/>
    </source>
</evidence>
<evidence type="ECO:0000313" key="2">
    <source>
        <dbReference type="EMBL" id="KAH6656843.1"/>
    </source>
</evidence>
<feature type="transmembrane region" description="Helical" evidence="1">
    <location>
        <begin position="20"/>
        <end position="39"/>
    </location>
</feature>
<organism evidence="2 3">
    <name type="scientific">Truncatella angustata</name>
    <dbReference type="NCBI Taxonomy" id="152316"/>
    <lineage>
        <taxon>Eukaryota</taxon>
        <taxon>Fungi</taxon>
        <taxon>Dikarya</taxon>
        <taxon>Ascomycota</taxon>
        <taxon>Pezizomycotina</taxon>
        <taxon>Sordariomycetes</taxon>
        <taxon>Xylariomycetidae</taxon>
        <taxon>Amphisphaeriales</taxon>
        <taxon>Sporocadaceae</taxon>
        <taxon>Truncatella</taxon>
    </lineage>
</organism>
<evidence type="ECO:0000256" key="1">
    <source>
        <dbReference type="SAM" id="Phobius"/>
    </source>
</evidence>
<proteinExistence type="predicted"/>
<dbReference type="RefSeq" id="XP_045961077.1">
    <property type="nucleotide sequence ID" value="XM_046101904.1"/>
</dbReference>
<keyword evidence="1" id="KW-0472">Membrane</keyword>
<name>A0A9P8URD0_9PEZI</name>
<keyword evidence="3" id="KW-1185">Reference proteome</keyword>
<dbReference type="GeneID" id="70130796"/>
<dbReference type="AlphaFoldDB" id="A0A9P8URD0"/>
<keyword evidence="1" id="KW-1133">Transmembrane helix</keyword>
<reference evidence="2" key="1">
    <citation type="journal article" date="2021" name="Nat. Commun.">
        <title>Genetic determinants of endophytism in the Arabidopsis root mycobiome.</title>
        <authorList>
            <person name="Mesny F."/>
            <person name="Miyauchi S."/>
            <person name="Thiergart T."/>
            <person name="Pickel B."/>
            <person name="Atanasova L."/>
            <person name="Karlsson M."/>
            <person name="Huettel B."/>
            <person name="Barry K.W."/>
            <person name="Haridas S."/>
            <person name="Chen C."/>
            <person name="Bauer D."/>
            <person name="Andreopoulos W."/>
            <person name="Pangilinan J."/>
            <person name="LaButti K."/>
            <person name="Riley R."/>
            <person name="Lipzen A."/>
            <person name="Clum A."/>
            <person name="Drula E."/>
            <person name="Henrissat B."/>
            <person name="Kohler A."/>
            <person name="Grigoriev I.V."/>
            <person name="Martin F.M."/>
            <person name="Hacquard S."/>
        </authorList>
    </citation>
    <scope>NUCLEOTIDE SEQUENCE</scope>
    <source>
        <strain evidence="2">MPI-SDFR-AT-0073</strain>
    </source>
</reference>
<gene>
    <name evidence="2" type="ORF">BKA67DRAFT_553361</name>
</gene>
<accession>A0A9P8URD0</accession>
<comment type="caution">
    <text evidence="2">The sequence shown here is derived from an EMBL/GenBank/DDBJ whole genome shotgun (WGS) entry which is preliminary data.</text>
</comment>
<sequence length="67" mass="7524">MSQAAGLFESLGMRLNCTSFIVHLQLLYLLTFSWSWSFIKSIGLALLVQISYLTSKTNGSKSFNCKK</sequence>
<dbReference type="Proteomes" id="UP000758603">
    <property type="component" value="Unassembled WGS sequence"/>
</dbReference>
<protein>
    <submittedName>
        <fullName evidence="2">Uncharacterized protein</fullName>
    </submittedName>
</protein>